<evidence type="ECO:0000313" key="3">
    <source>
        <dbReference type="Proteomes" id="UP000636479"/>
    </source>
</evidence>
<keyword evidence="3" id="KW-1185">Reference proteome</keyword>
<organism evidence="2 3">
    <name type="scientific">Mycena indigotica</name>
    <dbReference type="NCBI Taxonomy" id="2126181"/>
    <lineage>
        <taxon>Eukaryota</taxon>
        <taxon>Fungi</taxon>
        <taxon>Dikarya</taxon>
        <taxon>Basidiomycota</taxon>
        <taxon>Agaricomycotina</taxon>
        <taxon>Agaricomycetes</taxon>
        <taxon>Agaricomycetidae</taxon>
        <taxon>Agaricales</taxon>
        <taxon>Marasmiineae</taxon>
        <taxon>Mycenaceae</taxon>
        <taxon>Mycena</taxon>
    </lineage>
</organism>
<name>A0A8H6SLZ5_9AGAR</name>
<dbReference type="RefSeq" id="XP_037220068.1">
    <property type="nucleotide sequence ID" value="XM_037364424.1"/>
</dbReference>
<dbReference type="Proteomes" id="UP000636479">
    <property type="component" value="Unassembled WGS sequence"/>
</dbReference>
<dbReference type="EMBL" id="JACAZF010000006">
    <property type="protein sequence ID" value="KAF7302068.1"/>
    <property type="molecule type" value="Genomic_DNA"/>
</dbReference>
<protein>
    <submittedName>
        <fullName evidence="2">Uncharacterized protein</fullName>
    </submittedName>
</protein>
<reference evidence="2" key="1">
    <citation type="submission" date="2020-05" db="EMBL/GenBank/DDBJ databases">
        <title>Mycena genomes resolve the evolution of fungal bioluminescence.</title>
        <authorList>
            <person name="Tsai I.J."/>
        </authorList>
    </citation>
    <scope>NUCLEOTIDE SEQUENCE</scope>
    <source>
        <strain evidence="2">171206Taipei</strain>
    </source>
</reference>
<sequence>MDIHESLSVTVDDDWAWIPIHIFSSTSAAPDSSIPNWDIGGPSDLIQVSHLTWESPSVAPGFSSSLNAPLTSIYNSWELPHDLCLPTDTLAPSLLSPFGPSNSNPSLTFSAEVTAGSLLIEASARSSGESSTKQLGGYSSVVPTSRKQNYFLESEISRRMDVLRDAIKDNTAQLSESRFLEDILTIPHEQTILENRLESLQRTLDAPSLGGIYVSDMGQYSVKQARSITYTEHTPRKDNFFALLARSPVIRYLEDACKLSPTQSFVNGILRTILEDFEKGNPRAVEHRLQQELPNHQHKISQLLLKHNVPIECRDDEDAHVICARGVRAMFEMFKKWSTLGSKIRFAPTKRVSDEVHNLVSSFEKISSLVGTDRVFQAQSPPRLKLVRLISRLSTSFALTQLSDILQAANIIDDKYAAFCEALLQSGDINEIILELRECVKAEMTRLVKVNTEFKALRAEYEDVQDALSQEMDSLANAARVSGFDEGVSTREEAQIIHNKLSEVDERLEALQVGLGDYAGALSQLLDALDDPSSDQPRNVPPDPPEATSFALEENASSLVSCLGDVSSAVYASRAPKKLDSLGGILTNEAVRLRTRCVQVVPDLSHTLSSVQMPAANQPNSWWGRFQRKREVKNLENVVTSLFKGYYKLANRFRSYKYSICLFLWFASSDAAEKRAGNRMAALSETAWSHSHNLSPYLRPLDFAFSDIIQGLEDLRATIAAFHSQ</sequence>
<keyword evidence="1" id="KW-0175">Coiled coil</keyword>
<dbReference type="OrthoDB" id="3038868at2759"/>
<comment type="caution">
    <text evidence="2">The sequence shown here is derived from an EMBL/GenBank/DDBJ whole genome shotgun (WGS) entry which is preliminary data.</text>
</comment>
<feature type="coiled-coil region" evidence="1">
    <location>
        <begin position="447"/>
        <end position="478"/>
    </location>
</feature>
<dbReference type="AlphaFoldDB" id="A0A8H6SLZ5"/>
<evidence type="ECO:0000256" key="1">
    <source>
        <dbReference type="SAM" id="Coils"/>
    </source>
</evidence>
<dbReference type="GeneID" id="59346940"/>
<proteinExistence type="predicted"/>
<evidence type="ECO:0000313" key="2">
    <source>
        <dbReference type="EMBL" id="KAF7302068.1"/>
    </source>
</evidence>
<gene>
    <name evidence="2" type="ORF">MIND_00773500</name>
</gene>
<accession>A0A8H6SLZ5</accession>